<name>A0ABW6JG70_STRCE</name>
<evidence type="ECO:0000313" key="1">
    <source>
        <dbReference type="EMBL" id="MFE7963462.1"/>
    </source>
</evidence>
<protein>
    <submittedName>
        <fullName evidence="1">Uncharacterized protein</fullName>
    </submittedName>
</protein>
<evidence type="ECO:0000313" key="2">
    <source>
        <dbReference type="Proteomes" id="UP001600650"/>
    </source>
</evidence>
<proteinExistence type="predicted"/>
<gene>
    <name evidence="1" type="ORF">ACFU0X_10470</name>
</gene>
<dbReference type="Proteomes" id="UP001600650">
    <property type="component" value="Unassembled WGS sequence"/>
</dbReference>
<comment type="caution">
    <text evidence="1">The sequence shown here is derived from an EMBL/GenBank/DDBJ whole genome shotgun (WGS) entry which is preliminary data.</text>
</comment>
<sequence length="265" mass="29986">MTTTTAPTLSDEQLRVRERALRLAYISDSPYYVSACYGVERVLDMLSRELPAAADELAAELKYKNREEIDAYVLAKAAELGIDTSEWVERRQDLLDMTVYRRSVEAHDGSLATKARNHWDALVERHAPLAAHLAAILRNLPPTWLEDVFHETRLENVRGLLDGDWLPEAAKPGVYDDCEACGEVGDVCRFHTGWAEAKDDTSRLLTLATQHPEGRRIIAERAKDRGLDLDELAALGEVFDDEEVQEKLAELLDRERANRTTEETR</sequence>
<accession>A0ABW6JG70</accession>
<keyword evidence="2" id="KW-1185">Reference proteome</keyword>
<dbReference type="EMBL" id="JBHVBU010000021">
    <property type="protein sequence ID" value="MFE7963462.1"/>
    <property type="molecule type" value="Genomic_DNA"/>
</dbReference>
<organism evidence="1 2">
    <name type="scientific">Streptomyces cellulosae</name>
    <dbReference type="NCBI Taxonomy" id="1968"/>
    <lineage>
        <taxon>Bacteria</taxon>
        <taxon>Bacillati</taxon>
        <taxon>Actinomycetota</taxon>
        <taxon>Actinomycetes</taxon>
        <taxon>Kitasatosporales</taxon>
        <taxon>Streptomycetaceae</taxon>
        <taxon>Streptomyces</taxon>
    </lineage>
</organism>
<reference evidence="1 2" key="1">
    <citation type="submission" date="2024-09" db="EMBL/GenBank/DDBJ databases">
        <title>The Natural Products Discovery Center: Release of the First 8490 Sequenced Strains for Exploring Actinobacteria Biosynthetic Diversity.</title>
        <authorList>
            <person name="Kalkreuter E."/>
            <person name="Kautsar S.A."/>
            <person name="Yang D."/>
            <person name="Bader C.D."/>
            <person name="Teijaro C.N."/>
            <person name="Fluegel L."/>
            <person name="Davis C.M."/>
            <person name="Simpson J.R."/>
            <person name="Lauterbach L."/>
            <person name="Steele A.D."/>
            <person name="Gui C."/>
            <person name="Meng S."/>
            <person name="Li G."/>
            <person name="Viehrig K."/>
            <person name="Ye F."/>
            <person name="Su P."/>
            <person name="Kiefer A.F."/>
            <person name="Nichols A."/>
            <person name="Cepeda A.J."/>
            <person name="Yan W."/>
            <person name="Fan B."/>
            <person name="Jiang Y."/>
            <person name="Adhikari A."/>
            <person name="Zheng C.-J."/>
            <person name="Schuster L."/>
            <person name="Cowan T.M."/>
            <person name="Smanski M.J."/>
            <person name="Chevrette M.G."/>
            <person name="De Carvalho L.P.S."/>
            <person name="Shen B."/>
        </authorList>
    </citation>
    <scope>NUCLEOTIDE SEQUENCE [LARGE SCALE GENOMIC DNA]</scope>
    <source>
        <strain evidence="1 2">NPDC057399</strain>
    </source>
</reference>
<dbReference type="RefSeq" id="WP_381726262.1">
    <property type="nucleotide sequence ID" value="NZ_JBHVBU010000021.1"/>
</dbReference>